<dbReference type="AlphaFoldDB" id="W0PK71"/>
<dbReference type="eggNOG" id="ENOG503019C">
    <property type="taxonomic scope" value="Bacteria"/>
</dbReference>
<evidence type="ECO:0000313" key="1">
    <source>
        <dbReference type="EMBL" id="AHG65388.1"/>
    </source>
</evidence>
<dbReference type="OrthoDB" id="8641552at2"/>
<dbReference type="RefSeq" id="WP_025374060.1">
    <property type="nucleotide sequence ID" value="NZ_CP003915.1"/>
</dbReference>
<gene>
    <name evidence="1" type="ORF">MIM_c33270</name>
</gene>
<dbReference type="HOGENOM" id="CLU_2131810_0_0_4"/>
<evidence type="ECO:0000313" key="2">
    <source>
        <dbReference type="Proteomes" id="UP000019095"/>
    </source>
</evidence>
<reference evidence="1 2" key="1">
    <citation type="journal article" date="2014" name="Microbiology">
        <title>Unravelling the complete genome sequence of Advenella mimigardefordensis strain DPN7T and novel insights in the catabolism of the xenobiotic polythioester precursor 3,3'-dithiodipropionate.</title>
        <authorList>
            <person name="Wubbeler J.H."/>
            <person name="Hiessl S."/>
            <person name="Schuldes J."/>
            <person name="Thurmer A."/>
            <person name="Daniel R."/>
            <person name="Steinbuchel A."/>
        </authorList>
    </citation>
    <scope>NUCLEOTIDE SEQUENCE [LARGE SCALE GENOMIC DNA]</scope>
    <source>
        <strain evidence="2">DSM 17166 / LMG 22922 / DPN7</strain>
    </source>
</reference>
<keyword evidence="2" id="KW-1185">Reference proteome</keyword>
<name>W0PK71_ADVMD</name>
<dbReference type="EMBL" id="CP003915">
    <property type="protein sequence ID" value="AHG65388.1"/>
    <property type="molecule type" value="Genomic_DNA"/>
</dbReference>
<dbReference type="Proteomes" id="UP000019095">
    <property type="component" value="Chromosome"/>
</dbReference>
<sequence>MNIRVNKISSQILLTVVLSVPFIQGCTTEGDRVVNEMSTAQQIKLVEAGDDKQFNDWYNQLLTQIKADSNYKRMPIDTKRQELESYVWFHEAYRKQITKEELARRLNTSYPNHKYEVNFIVSRLP</sequence>
<protein>
    <submittedName>
        <fullName evidence="1">Putative lipoprotein</fullName>
    </submittedName>
</protein>
<accession>W0PK71</accession>
<dbReference type="PROSITE" id="PS51257">
    <property type="entry name" value="PROKAR_LIPOPROTEIN"/>
    <property type="match status" value="1"/>
</dbReference>
<dbReference type="KEGG" id="amim:MIM_c33270"/>
<keyword evidence="1" id="KW-0449">Lipoprotein</keyword>
<proteinExistence type="predicted"/>
<organism evidence="1 2">
    <name type="scientific">Advenella mimigardefordensis (strain DSM 17166 / LMG 22922 / DPN7)</name>
    <dbReference type="NCBI Taxonomy" id="1247726"/>
    <lineage>
        <taxon>Bacteria</taxon>
        <taxon>Pseudomonadati</taxon>
        <taxon>Pseudomonadota</taxon>
        <taxon>Betaproteobacteria</taxon>
        <taxon>Burkholderiales</taxon>
        <taxon>Alcaligenaceae</taxon>
    </lineage>
</organism>